<dbReference type="AlphaFoldDB" id="A0A1E5QDP1"/>
<dbReference type="PANTHER" id="PTHR44216:SF3">
    <property type="entry name" value="PROTEIN O-MANNOSYL-TRANSFERASE TMTC2"/>
    <property type="match status" value="1"/>
</dbReference>
<dbReference type="EMBL" id="MJGC01000110">
    <property type="protein sequence ID" value="OEJ72790.1"/>
    <property type="molecule type" value="Genomic_DNA"/>
</dbReference>
<dbReference type="PROSITE" id="PS50293">
    <property type="entry name" value="TPR_REGION"/>
    <property type="match status" value="1"/>
</dbReference>
<dbReference type="STRING" id="1781255.BH720_22700"/>
<dbReference type="Gene3D" id="1.25.40.10">
    <property type="entry name" value="Tetratricopeptide repeat domain"/>
    <property type="match status" value="2"/>
</dbReference>
<feature type="repeat" description="TPR" evidence="1">
    <location>
        <begin position="87"/>
        <end position="120"/>
    </location>
</feature>
<dbReference type="InterPro" id="IPR011990">
    <property type="entry name" value="TPR-like_helical_dom_sf"/>
</dbReference>
<dbReference type="InterPro" id="IPR052384">
    <property type="entry name" value="TMTC_O-mannosyltransferase"/>
</dbReference>
<dbReference type="PANTHER" id="PTHR44216">
    <property type="entry name" value="PROTEIN O-MANNOSYL-TRANSFERASE TMTC2"/>
    <property type="match status" value="1"/>
</dbReference>
<evidence type="ECO:0000256" key="1">
    <source>
        <dbReference type="PROSITE-ProRule" id="PRU00339"/>
    </source>
</evidence>
<dbReference type="OrthoDB" id="453397at2"/>
<accession>A0A1E5QDP1</accession>
<proteinExistence type="predicted"/>
<dbReference type="InterPro" id="IPR019734">
    <property type="entry name" value="TPR_rpt"/>
</dbReference>
<sequence>MHPHKNFTLQVQLGLGVAGVLTLMSLTPSLTPRSVALEPSQIQQPTLNQLQQAEALNNQGVELANQGEYAAAIRLFNQAIAIYPHYEKAYSNLGIALGSQGQLTEAIAAFNEALKIDPNNWETYNNLGIAWGMQEEIPNAIAAFERAIQINPGEPISYRNLGIAYVKQRQLPRAIAILEQAQELYQDQNNASEVDQIEQVLARLRQAIKASE</sequence>
<organism evidence="2">
    <name type="scientific">Desertifilum tharense IPPAS B-1220</name>
    <dbReference type="NCBI Taxonomy" id="1781255"/>
    <lineage>
        <taxon>Bacteria</taxon>
        <taxon>Bacillati</taxon>
        <taxon>Cyanobacteriota</taxon>
        <taxon>Cyanophyceae</taxon>
        <taxon>Desertifilales</taxon>
        <taxon>Desertifilaceae</taxon>
        <taxon>Desertifilum</taxon>
    </lineage>
</organism>
<feature type="repeat" description="TPR" evidence="1">
    <location>
        <begin position="121"/>
        <end position="154"/>
    </location>
</feature>
<dbReference type="SMART" id="SM00028">
    <property type="entry name" value="TPR"/>
    <property type="match status" value="4"/>
</dbReference>
<comment type="caution">
    <text evidence="2">The sequence shown here is derived from an EMBL/GenBank/DDBJ whole genome shotgun (WGS) entry which is preliminary data.</text>
</comment>
<dbReference type="SUPFAM" id="SSF48452">
    <property type="entry name" value="TPR-like"/>
    <property type="match status" value="1"/>
</dbReference>
<evidence type="ECO:0000313" key="2">
    <source>
        <dbReference type="EMBL" id="OEJ72790.1"/>
    </source>
</evidence>
<gene>
    <name evidence="2" type="ORF">BH720_22700</name>
</gene>
<dbReference type="Pfam" id="PF00515">
    <property type="entry name" value="TPR_1"/>
    <property type="match status" value="2"/>
</dbReference>
<name>A0A1E5QDP1_9CYAN</name>
<reference evidence="2" key="1">
    <citation type="submission" date="2016-09" db="EMBL/GenBank/DDBJ databases">
        <title>Draft genome of thermotolerant cyanobacterium Desertifilum sp. strain IPPAS B-1220.</title>
        <authorList>
            <person name="Sinetova M.A."/>
            <person name="Bolakhan K."/>
            <person name="Zayadan B.K."/>
            <person name="Mironov K.S."/>
            <person name="Ustinova V."/>
            <person name="Kupriyanova E.V."/>
            <person name="Sidorov R.A."/>
            <person name="Skrypnik A.N."/>
            <person name="Gogoleva N.E."/>
            <person name="Gogolev Y.V."/>
            <person name="Los D.A."/>
        </authorList>
    </citation>
    <scope>NUCLEOTIDE SEQUENCE [LARGE SCALE GENOMIC DNA]</scope>
    <source>
        <strain evidence="2">IPPAS B-1220</strain>
    </source>
</reference>
<feature type="repeat" description="TPR" evidence="1">
    <location>
        <begin position="53"/>
        <end position="86"/>
    </location>
</feature>
<dbReference type="Pfam" id="PF14559">
    <property type="entry name" value="TPR_19"/>
    <property type="match status" value="1"/>
</dbReference>
<protein>
    <submittedName>
        <fullName evidence="2">Uncharacterized protein</fullName>
    </submittedName>
</protein>
<feature type="repeat" description="TPR" evidence="1">
    <location>
        <begin position="155"/>
        <end position="188"/>
    </location>
</feature>
<dbReference type="GO" id="GO:0035269">
    <property type="term" value="P:protein O-linked glycosylation via mannose"/>
    <property type="evidence" value="ECO:0007669"/>
    <property type="project" value="TreeGrafter"/>
</dbReference>
<dbReference type="PROSITE" id="PS50005">
    <property type="entry name" value="TPR"/>
    <property type="match status" value="4"/>
</dbReference>
<dbReference type="GO" id="GO:0000030">
    <property type="term" value="F:mannosyltransferase activity"/>
    <property type="evidence" value="ECO:0007669"/>
    <property type="project" value="TreeGrafter"/>
</dbReference>
<keyword evidence="1" id="KW-0802">TPR repeat</keyword>